<gene>
    <name evidence="1" type="ORF">HDA36_004896</name>
</gene>
<evidence type="ECO:0000313" key="2">
    <source>
        <dbReference type="Proteomes" id="UP000572635"/>
    </source>
</evidence>
<dbReference type="AlphaFoldDB" id="A0A7W8QQN4"/>
<comment type="caution">
    <text evidence="1">The sequence shown here is derived from an EMBL/GenBank/DDBJ whole genome shotgun (WGS) entry which is preliminary data.</text>
</comment>
<evidence type="ECO:0000313" key="1">
    <source>
        <dbReference type="EMBL" id="MBB5434812.1"/>
    </source>
</evidence>
<accession>A0A7W8QQN4</accession>
<reference evidence="1 2" key="1">
    <citation type="submission" date="2020-08" db="EMBL/GenBank/DDBJ databases">
        <title>Sequencing the genomes of 1000 actinobacteria strains.</title>
        <authorList>
            <person name="Klenk H.-P."/>
        </authorList>
    </citation>
    <scope>NUCLEOTIDE SEQUENCE [LARGE SCALE GENOMIC DNA]</scope>
    <source>
        <strain evidence="1 2">DSM 44551</strain>
    </source>
</reference>
<sequence length="39" mass="4040">MVPHGRRTGRCFAPGAVAALRVALPSLDPGRSRSPAPLT</sequence>
<dbReference type="Proteomes" id="UP000572635">
    <property type="component" value="Unassembled WGS sequence"/>
</dbReference>
<protein>
    <submittedName>
        <fullName evidence="1">Uncharacterized protein</fullName>
    </submittedName>
</protein>
<name>A0A7W8QQN4_9ACTN</name>
<dbReference type="EMBL" id="JACHDB010000001">
    <property type="protein sequence ID" value="MBB5434812.1"/>
    <property type="molecule type" value="Genomic_DNA"/>
</dbReference>
<organism evidence="1 2">
    <name type="scientific">Nocardiopsis composta</name>
    <dbReference type="NCBI Taxonomy" id="157465"/>
    <lineage>
        <taxon>Bacteria</taxon>
        <taxon>Bacillati</taxon>
        <taxon>Actinomycetota</taxon>
        <taxon>Actinomycetes</taxon>
        <taxon>Streptosporangiales</taxon>
        <taxon>Nocardiopsidaceae</taxon>
        <taxon>Nocardiopsis</taxon>
    </lineage>
</organism>
<proteinExistence type="predicted"/>
<keyword evidence="2" id="KW-1185">Reference proteome</keyword>